<dbReference type="PANTHER" id="PTHR34688">
    <property type="entry name" value="CYTOCHROME C6, CHLOROPLASTIC"/>
    <property type="match status" value="1"/>
</dbReference>
<feature type="binding site" description="axial binding residue" evidence="12">
    <location>
        <position position="43"/>
    </location>
    <ligand>
        <name>heme c</name>
        <dbReference type="ChEBI" id="CHEBI:61717"/>
    </ligand>
    <ligandPart>
        <name>Fe</name>
        <dbReference type="ChEBI" id="CHEBI:18248"/>
    </ligandPart>
</feature>
<comment type="function">
    <text evidence="1 12">Functions as an electron carrier between membrane-bound cytochrome b6-f and photosystem I in oxygenic photosynthesis.</text>
</comment>
<dbReference type="AlphaFoldDB" id="B4VU02"/>
<dbReference type="STRING" id="118168.MC7420_6197"/>
<dbReference type="eggNOG" id="COG2010">
    <property type="taxonomic scope" value="Bacteria"/>
</dbReference>
<comment type="subunit">
    <text evidence="12">Monomer.</text>
</comment>
<keyword evidence="10 12" id="KW-0408">Iron</keyword>
<dbReference type="FunFam" id="1.10.760.10:FF:000038">
    <property type="entry name" value="Cytochrome c6"/>
    <property type="match status" value="1"/>
</dbReference>
<dbReference type="GO" id="GO:0020037">
    <property type="term" value="F:heme binding"/>
    <property type="evidence" value="ECO:0007669"/>
    <property type="project" value="InterPro"/>
</dbReference>
<dbReference type="PRINTS" id="PR00605">
    <property type="entry name" value="CYTCHROMECIC"/>
</dbReference>
<dbReference type="PANTHER" id="PTHR34688:SF2">
    <property type="entry name" value="CYTOCHROME C6, CHLOROPLASTIC"/>
    <property type="match status" value="1"/>
</dbReference>
<evidence type="ECO:0000256" key="9">
    <source>
        <dbReference type="ARBA" id="ARBA00022982"/>
    </source>
</evidence>
<keyword evidence="5 12" id="KW-0813">Transport</keyword>
<feature type="signal peptide" evidence="12">
    <location>
        <begin position="1"/>
        <end position="25"/>
    </location>
</feature>
<protein>
    <recommendedName>
        <fullName evidence="4 12">Cytochrome c6</fullName>
    </recommendedName>
    <alternativeName>
        <fullName evidence="12">Cytochrome c-553</fullName>
    </alternativeName>
    <alternativeName>
        <fullName evidence="12">Cytochrome c553</fullName>
    </alternativeName>
    <alternativeName>
        <fullName evidence="12">Soluble cytochrome f</fullName>
    </alternativeName>
</protein>
<keyword evidence="11 12" id="KW-0793">Thylakoid</keyword>
<dbReference type="InterPro" id="IPR023655">
    <property type="entry name" value="Cyt_C6"/>
</dbReference>
<comment type="similarity">
    <text evidence="3 12">Belongs to the cytochrome c family. PetJ subfamily.</text>
</comment>
<keyword evidence="7 12" id="KW-0349">Heme</keyword>
<evidence type="ECO:0000256" key="3">
    <source>
        <dbReference type="ARBA" id="ARBA00009650"/>
    </source>
</evidence>
<accession>B4VU02</accession>
<dbReference type="GO" id="GO:0009055">
    <property type="term" value="F:electron transfer activity"/>
    <property type="evidence" value="ECO:0007669"/>
    <property type="project" value="UniProtKB-UniRule"/>
</dbReference>
<evidence type="ECO:0000256" key="6">
    <source>
        <dbReference type="ARBA" id="ARBA00022531"/>
    </source>
</evidence>
<evidence type="ECO:0000256" key="1">
    <source>
        <dbReference type="ARBA" id="ARBA00002347"/>
    </source>
</evidence>
<dbReference type="InterPro" id="IPR009056">
    <property type="entry name" value="Cyt_c-like_dom"/>
</dbReference>
<comment type="subcellular location">
    <subcellularLocation>
        <location evidence="2 12">Cellular thylakoid lumen</location>
    </subcellularLocation>
</comment>
<dbReference type="Pfam" id="PF13442">
    <property type="entry name" value="Cytochrome_CBB3"/>
    <property type="match status" value="1"/>
</dbReference>
<sequence length="110" mass="11706" precursor="true">MKKILSIILLAVAVFGLAFSRPALAADTAKGAKIFSANCAACHIGGNNIVMAQKTLKKDALEKYGMDSIEKIVYQAKNGKGAMPAFIGRLSDSDIEDVAAYVIEQAEKGW</sequence>
<proteinExistence type="inferred from homology"/>
<evidence type="ECO:0000313" key="15">
    <source>
        <dbReference type="Proteomes" id="UP000003835"/>
    </source>
</evidence>
<evidence type="ECO:0000256" key="12">
    <source>
        <dbReference type="HAMAP-Rule" id="MF_00594"/>
    </source>
</evidence>
<evidence type="ECO:0000256" key="7">
    <source>
        <dbReference type="ARBA" id="ARBA00022617"/>
    </source>
</evidence>
<evidence type="ECO:0000256" key="8">
    <source>
        <dbReference type="ARBA" id="ARBA00022723"/>
    </source>
</evidence>
<dbReference type="GO" id="GO:0015979">
    <property type="term" value="P:photosynthesis"/>
    <property type="evidence" value="ECO:0007669"/>
    <property type="project" value="UniProtKB-UniRule"/>
</dbReference>
<keyword evidence="9 12" id="KW-0249">Electron transport</keyword>
<feature type="binding site" description="covalent" evidence="12">
    <location>
        <position position="39"/>
    </location>
    <ligand>
        <name>heme c</name>
        <dbReference type="ChEBI" id="CHEBI:61717"/>
    </ligand>
</feature>
<dbReference type="HOGENOM" id="CLU_101159_1_0_3"/>
<dbReference type="EMBL" id="DS989852">
    <property type="protein sequence ID" value="EDX74719.1"/>
    <property type="molecule type" value="Genomic_DNA"/>
</dbReference>
<evidence type="ECO:0000256" key="4">
    <source>
        <dbReference type="ARBA" id="ARBA00016152"/>
    </source>
</evidence>
<name>B4VU02_9CYAN</name>
<gene>
    <name evidence="12" type="primary">petJ</name>
    <name evidence="14" type="ORF">MC7420_6197</name>
</gene>
<keyword evidence="12" id="KW-0732">Signal</keyword>
<evidence type="ECO:0000256" key="10">
    <source>
        <dbReference type="ARBA" id="ARBA00023004"/>
    </source>
</evidence>
<dbReference type="RefSeq" id="WP_006102051.1">
    <property type="nucleotide sequence ID" value="NZ_DS989852.1"/>
</dbReference>
<dbReference type="GO" id="GO:0005506">
    <property type="term" value="F:iron ion binding"/>
    <property type="evidence" value="ECO:0007669"/>
    <property type="project" value="InterPro"/>
</dbReference>
<dbReference type="InterPro" id="IPR008168">
    <property type="entry name" value="Cyt_C_IC"/>
</dbReference>
<dbReference type="Gene3D" id="1.10.760.10">
    <property type="entry name" value="Cytochrome c-like domain"/>
    <property type="match status" value="1"/>
</dbReference>
<feature type="domain" description="Cytochrome c" evidence="13">
    <location>
        <begin position="26"/>
        <end position="106"/>
    </location>
</feature>
<dbReference type="SUPFAM" id="SSF46626">
    <property type="entry name" value="Cytochrome c"/>
    <property type="match status" value="1"/>
</dbReference>
<keyword evidence="8 12" id="KW-0479">Metal-binding</keyword>
<keyword evidence="15" id="KW-1185">Reference proteome</keyword>
<feature type="binding site" description="covalent" evidence="12">
    <location>
        <position position="42"/>
    </location>
    <ligand>
        <name>heme c</name>
        <dbReference type="ChEBI" id="CHEBI:61717"/>
    </ligand>
</feature>
<organism evidence="14 15">
    <name type="scientific">Coleofasciculus chthonoplastes PCC 7420</name>
    <dbReference type="NCBI Taxonomy" id="118168"/>
    <lineage>
        <taxon>Bacteria</taxon>
        <taxon>Bacillati</taxon>
        <taxon>Cyanobacteriota</taxon>
        <taxon>Cyanophyceae</taxon>
        <taxon>Coleofasciculales</taxon>
        <taxon>Coleofasciculaceae</taxon>
        <taxon>Coleofasciculus</taxon>
    </lineage>
</organism>
<dbReference type="HAMAP" id="MF_00594">
    <property type="entry name" value="Cytc_PetJ"/>
    <property type="match status" value="1"/>
</dbReference>
<feature type="binding site" description="axial binding residue" evidence="12">
    <location>
        <position position="83"/>
    </location>
    <ligand>
        <name>heme c</name>
        <dbReference type="ChEBI" id="CHEBI:61717"/>
    </ligand>
    <ligandPart>
        <name>Fe</name>
        <dbReference type="ChEBI" id="CHEBI:18248"/>
    </ligandPart>
</feature>
<keyword evidence="6 12" id="KW-0602">Photosynthesis</keyword>
<dbReference type="GO" id="GO:0031979">
    <property type="term" value="C:plasma membrane-derived thylakoid lumen"/>
    <property type="evidence" value="ECO:0007669"/>
    <property type="project" value="UniProtKB-SubCell"/>
</dbReference>
<dbReference type="InterPro" id="IPR036909">
    <property type="entry name" value="Cyt_c-like_dom_sf"/>
</dbReference>
<comment type="PTM">
    <text evidence="12">Binds 1 heme c group per subunit.</text>
</comment>
<evidence type="ECO:0000256" key="2">
    <source>
        <dbReference type="ARBA" id="ARBA00004518"/>
    </source>
</evidence>
<reference evidence="14 15" key="1">
    <citation type="submission" date="2008-07" db="EMBL/GenBank/DDBJ databases">
        <authorList>
            <person name="Tandeau de Marsac N."/>
            <person name="Ferriera S."/>
            <person name="Johnson J."/>
            <person name="Kravitz S."/>
            <person name="Beeson K."/>
            <person name="Sutton G."/>
            <person name="Rogers Y.-H."/>
            <person name="Friedman R."/>
            <person name="Frazier M."/>
            <person name="Venter J.C."/>
        </authorList>
    </citation>
    <scope>NUCLEOTIDE SEQUENCE [LARGE SCALE GENOMIC DNA]</scope>
    <source>
        <strain evidence="14 15">PCC 7420</strain>
    </source>
</reference>
<feature type="chain" id="PRO_5009007731" description="Cytochrome c6" evidence="12">
    <location>
        <begin position="26"/>
        <end position="110"/>
    </location>
</feature>
<evidence type="ECO:0000313" key="14">
    <source>
        <dbReference type="EMBL" id="EDX74719.1"/>
    </source>
</evidence>
<dbReference type="PROSITE" id="PS51007">
    <property type="entry name" value="CYTC"/>
    <property type="match status" value="1"/>
</dbReference>
<evidence type="ECO:0000256" key="5">
    <source>
        <dbReference type="ARBA" id="ARBA00022448"/>
    </source>
</evidence>
<evidence type="ECO:0000256" key="11">
    <source>
        <dbReference type="ARBA" id="ARBA00023078"/>
    </source>
</evidence>
<dbReference type="OrthoDB" id="5570429at2"/>
<evidence type="ECO:0000259" key="13">
    <source>
        <dbReference type="PROSITE" id="PS51007"/>
    </source>
</evidence>
<dbReference type="Proteomes" id="UP000003835">
    <property type="component" value="Unassembled WGS sequence"/>
</dbReference>
<dbReference type="NCBIfam" id="NF045930">
    <property type="entry name" value="Cytc6PetJCyano"/>
    <property type="match status" value="1"/>
</dbReference>